<evidence type="ECO:0000256" key="4">
    <source>
        <dbReference type="ARBA" id="ARBA00023242"/>
    </source>
</evidence>
<dbReference type="AlphaFoldDB" id="A0AAD9NTE8"/>
<dbReference type="Pfam" id="PF00046">
    <property type="entry name" value="Homeodomain"/>
    <property type="match status" value="1"/>
</dbReference>
<dbReference type="SUPFAM" id="SSF46689">
    <property type="entry name" value="Homeodomain-like"/>
    <property type="match status" value="1"/>
</dbReference>
<keyword evidence="4 5" id="KW-0539">Nucleus</keyword>
<keyword evidence="3 5" id="KW-0371">Homeobox</keyword>
<dbReference type="PRINTS" id="PR00024">
    <property type="entry name" value="HOMEOBOX"/>
</dbReference>
<organism evidence="9 10">
    <name type="scientific">Ridgeia piscesae</name>
    <name type="common">Tubeworm</name>
    <dbReference type="NCBI Taxonomy" id="27915"/>
    <lineage>
        <taxon>Eukaryota</taxon>
        <taxon>Metazoa</taxon>
        <taxon>Spiralia</taxon>
        <taxon>Lophotrochozoa</taxon>
        <taxon>Annelida</taxon>
        <taxon>Polychaeta</taxon>
        <taxon>Sedentaria</taxon>
        <taxon>Canalipalpata</taxon>
        <taxon>Sabellida</taxon>
        <taxon>Siboglinidae</taxon>
        <taxon>Ridgeia</taxon>
    </lineage>
</organism>
<evidence type="ECO:0000256" key="2">
    <source>
        <dbReference type="ARBA" id="ARBA00023125"/>
    </source>
</evidence>
<feature type="domain" description="Homeobox" evidence="8">
    <location>
        <begin position="173"/>
        <end position="233"/>
    </location>
</feature>
<evidence type="ECO:0000256" key="6">
    <source>
        <dbReference type="RuleBase" id="RU000682"/>
    </source>
</evidence>
<dbReference type="GO" id="GO:0005634">
    <property type="term" value="C:nucleus"/>
    <property type="evidence" value="ECO:0007669"/>
    <property type="project" value="UniProtKB-SubCell"/>
</dbReference>
<evidence type="ECO:0000259" key="8">
    <source>
        <dbReference type="PROSITE" id="PS50071"/>
    </source>
</evidence>
<dbReference type="SMART" id="SM00389">
    <property type="entry name" value="HOX"/>
    <property type="match status" value="1"/>
</dbReference>
<evidence type="ECO:0000256" key="5">
    <source>
        <dbReference type="PROSITE-ProRule" id="PRU00108"/>
    </source>
</evidence>
<dbReference type="InterPro" id="IPR050877">
    <property type="entry name" value="EMX-VAX-Noto_Homeobox_TFs"/>
</dbReference>
<dbReference type="GO" id="GO:0000981">
    <property type="term" value="F:DNA-binding transcription factor activity, RNA polymerase II-specific"/>
    <property type="evidence" value="ECO:0007669"/>
    <property type="project" value="InterPro"/>
</dbReference>
<dbReference type="PRINTS" id="PR00031">
    <property type="entry name" value="HTHREPRESSR"/>
</dbReference>
<feature type="DNA-binding region" description="Homeobox" evidence="5">
    <location>
        <begin position="175"/>
        <end position="234"/>
    </location>
</feature>
<evidence type="ECO:0000256" key="3">
    <source>
        <dbReference type="ARBA" id="ARBA00023155"/>
    </source>
</evidence>
<keyword evidence="10" id="KW-1185">Reference proteome</keyword>
<dbReference type="CDD" id="cd00086">
    <property type="entry name" value="homeodomain"/>
    <property type="match status" value="1"/>
</dbReference>
<dbReference type="InterPro" id="IPR017970">
    <property type="entry name" value="Homeobox_CS"/>
</dbReference>
<dbReference type="PANTHER" id="PTHR24339">
    <property type="entry name" value="HOMEOBOX PROTEIN EMX-RELATED"/>
    <property type="match status" value="1"/>
</dbReference>
<dbReference type="InterPro" id="IPR020479">
    <property type="entry name" value="HD_metazoa"/>
</dbReference>
<gene>
    <name evidence="9" type="ORF">NP493_462g01021</name>
</gene>
<feature type="region of interest" description="Disordered" evidence="7">
    <location>
        <begin position="231"/>
        <end position="301"/>
    </location>
</feature>
<dbReference type="PROSITE" id="PS00027">
    <property type="entry name" value="HOMEOBOX_1"/>
    <property type="match status" value="1"/>
</dbReference>
<evidence type="ECO:0000313" key="9">
    <source>
        <dbReference type="EMBL" id="KAK2180008.1"/>
    </source>
</evidence>
<dbReference type="InterPro" id="IPR009057">
    <property type="entry name" value="Homeodomain-like_sf"/>
</dbReference>
<accession>A0AAD9NTE8</accession>
<dbReference type="InterPro" id="IPR000047">
    <property type="entry name" value="HTH_motif"/>
</dbReference>
<dbReference type="PANTHER" id="PTHR24339:SF28">
    <property type="entry name" value="E5-RELATED"/>
    <property type="match status" value="1"/>
</dbReference>
<protein>
    <recommendedName>
        <fullName evidence="8">Homeobox domain-containing protein</fullName>
    </recommendedName>
</protein>
<comment type="caution">
    <text evidence="9">The sequence shown here is derived from an EMBL/GenBank/DDBJ whole genome shotgun (WGS) entry which is preliminary data.</text>
</comment>
<sequence>MMPVLTNRKRSSGFSIDSIMSGCGNPVSDNVVHAMCACPIDSRPMSTAERTPAISPFHPASIGTHPLFPGTGLDSRVYCDSRLQLPGVDCGPAAAAISANMRLVYNGLPLGAPPGAAVLNAAGYPGGGMTSQLLGTPPHKEQFPFYTWLLARHGNYLSNSMHGSDNSYLFPFRKQKRIRTAFSPSQLLHLEKAFERNHYVVGQERKDLAAELSLTETQVKVWFQNRRTKYKRVQTEDDDSTEQRSSDNETEDGNTSQTESRDVARDDPSCRERDSFSESEYVDVDSPSSNVDQARLEGQVT</sequence>
<dbReference type="Gene3D" id="1.10.10.60">
    <property type="entry name" value="Homeodomain-like"/>
    <property type="match status" value="1"/>
</dbReference>
<evidence type="ECO:0000256" key="7">
    <source>
        <dbReference type="SAM" id="MobiDB-lite"/>
    </source>
</evidence>
<name>A0AAD9NTE8_RIDPI</name>
<dbReference type="InterPro" id="IPR001356">
    <property type="entry name" value="HD"/>
</dbReference>
<feature type="compositionally biased region" description="Basic and acidic residues" evidence="7">
    <location>
        <begin position="259"/>
        <end position="276"/>
    </location>
</feature>
<dbReference type="GO" id="GO:0030182">
    <property type="term" value="P:neuron differentiation"/>
    <property type="evidence" value="ECO:0007669"/>
    <property type="project" value="TreeGrafter"/>
</dbReference>
<evidence type="ECO:0000256" key="1">
    <source>
        <dbReference type="ARBA" id="ARBA00004123"/>
    </source>
</evidence>
<proteinExistence type="predicted"/>
<dbReference type="GO" id="GO:0000978">
    <property type="term" value="F:RNA polymerase II cis-regulatory region sequence-specific DNA binding"/>
    <property type="evidence" value="ECO:0007669"/>
    <property type="project" value="TreeGrafter"/>
</dbReference>
<dbReference type="GO" id="GO:0007420">
    <property type="term" value="P:brain development"/>
    <property type="evidence" value="ECO:0007669"/>
    <property type="project" value="TreeGrafter"/>
</dbReference>
<dbReference type="FunFam" id="1.10.10.60:FF:000081">
    <property type="entry name" value="Empty spiracles homeobox 2"/>
    <property type="match status" value="1"/>
</dbReference>
<reference evidence="9" key="1">
    <citation type="journal article" date="2023" name="Mol. Biol. Evol.">
        <title>Third-Generation Sequencing Reveals the Adaptive Role of the Epigenome in Three Deep-Sea Polychaetes.</title>
        <authorList>
            <person name="Perez M."/>
            <person name="Aroh O."/>
            <person name="Sun Y."/>
            <person name="Lan Y."/>
            <person name="Juniper S.K."/>
            <person name="Young C.R."/>
            <person name="Angers B."/>
            <person name="Qian P.Y."/>
        </authorList>
    </citation>
    <scope>NUCLEOTIDE SEQUENCE</scope>
    <source>
        <strain evidence="9">R07B-5</strain>
    </source>
</reference>
<evidence type="ECO:0000313" key="10">
    <source>
        <dbReference type="Proteomes" id="UP001209878"/>
    </source>
</evidence>
<dbReference type="Proteomes" id="UP001209878">
    <property type="component" value="Unassembled WGS sequence"/>
</dbReference>
<comment type="subcellular location">
    <subcellularLocation>
        <location evidence="1 5 6">Nucleus</location>
    </subcellularLocation>
</comment>
<dbReference type="EMBL" id="JAODUO010000462">
    <property type="protein sequence ID" value="KAK2180008.1"/>
    <property type="molecule type" value="Genomic_DNA"/>
</dbReference>
<dbReference type="PROSITE" id="PS50071">
    <property type="entry name" value="HOMEOBOX_2"/>
    <property type="match status" value="1"/>
</dbReference>
<keyword evidence="2 5" id="KW-0238">DNA-binding</keyword>